<evidence type="ECO:0000313" key="1">
    <source>
        <dbReference type="EMBL" id="MDH0567735.1"/>
    </source>
</evidence>
<reference evidence="2 7" key="2">
    <citation type="submission" date="2018-10" db="EMBL/GenBank/DDBJ databases">
        <title>Transmission dynamics of multidrug resistant bacteria on intensive care unit surfaces.</title>
        <authorList>
            <person name="D'Souza A.W."/>
            <person name="Potter R.F."/>
            <person name="Wallace M."/>
            <person name="Shupe A."/>
            <person name="Patel S."/>
            <person name="Sun S."/>
            <person name="Gul D."/>
            <person name="Kwon J.H."/>
            <person name="Andleeb S."/>
            <person name="Burnham C.-A.D."/>
            <person name="Dantas G."/>
        </authorList>
    </citation>
    <scope>NUCLEOTIDE SEQUENCE [LARGE SCALE GENOMIC DNA]</scope>
    <source>
        <strain evidence="2 7">PO_271</strain>
    </source>
</reference>
<organism evidence="3 6">
    <name type="scientific">Ectopseudomonas oleovorans</name>
    <name type="common">Pseudomonas oleovorans</name>
    <dbReference type="NCBI Taxonomy" id="301"/>
    <lineage>
        <taxon>Bacteria</taxon>
        <taxon>Pseudomonadati</taxon>
        <taxon>Pseudomonadota</taxon>
        <taxon>Gammaproteobacteria</taxon>
        <taxon>Pseudomonadales</taxon>
        <taxon>Pseudomonadaceae</taxon>
        <taxon>Ectopseudomonas</taxon>
    </lineage>
</organism>
<dbReference type="AlphaFoldDB" id="A0A0F3G1N1"/>
<evidence type="ECO:0000313" key="2">
    <source>
        <dbReference type="EMBL" id="RRW36972.1"/>
    </source>
</evidence>
<reference evidence="1" key="3">
    <citation type="submission" date="2022-09" db="EMBL/GenBank/DDBJ databases">
        <title>Intensive care unit water sources are persistently colonized with multi-drug resistant bacteria and are the site of extensive horizontal gene transfer of antibiotic resistance genes.</title>
        <authorList>
            <person name="Diorio-Toth L."/>
        </authorList>
    </citation>
    <scope>NUCLEOTIDE SEQUENCE</scope>
    <source>
        <strain evidence="1">GD04000</strain>
    </source>
</reference>
<dbReference type="Pfam" id="PF18918">
    <property type="entry name" value="DUF5669"/>
    <property type="match status" value="1"/>
</dbReference>
<gene>
    <name evidence="2" type="ORF">EGJ44_10615</name>
    <name evidence="1" type="ORF">N7671_10920</name>
    <name evidence="3" type="ORF">NCTC10692_01960</name>
    <name evidence="4" type="ORF">NCTC10860_00509</name>
</gene>
<dbReference type="EMBL" id="RHRS01000022">
    <property type="protein sequence ID" value="RRW36972.1"/>
    <property type="molecule type" value="Genomic_DNA"/>
</dbReference>
<dbReference type="RefSeq" id="WP_021487644.1">
    <property type="nucleotide sequence ID" value="NZ_CAJQNA010000003.1"/>
</dbReference>
<evidence type="ECO:0000313" key="3">
    <source>
        <dbReference type="EMBL" id="SUD51507.1"/>
    </source>
</evidence>
<evidence type="ECO:0000313" key="6">
    <source>
        <dbReference type="Proteomes" id="UP000255303"/>
    </source>
</evidence>
<dbReference type="Proteomes" id="UP000272833">
    <property type="component" value="Unassembled WGS sequence"/>
</dbReference>
<dbReference type="EMBL" id="UGUW01000004">
    <property type="protein sequence ID" value="SUD58271.1"/>
    <property type="molecule type" value="Genomic_DNA"/>
</dbReference>
<evidence type="ECO:0000313" key="7">
    <source>
        <dbReference type="Proteomes" id="UP000272833"/>
    </source>
</evidence>
<accession>A0A0F3G1N1</accession>
<dbReference type="Proteomes" id="UP001159292">
    <property type="component" value="Unassembled WGS sequence"/>
</dbReference>
<dbReference type="GO" id="GO:0003677">
    <property type="term" value="F:DNA binding"/>
    <property type="evidence" value="ECO:0007669"/>
    <property type="project" value="UniProtKB-KW"/>
</dbReference>
<dbReference type="eggNOG" id="ENOG50330CB">
    <property type="taxonomic scope" value="Bacteria"/>
</dbReference>
<dbReference type="Proteomes" id="UP000255303">
    <property type="component" value="Unassembled WGS sequence"/>
</dbReference>
<accession>A0A379JS91</accession>
<dbReference type="EMBL" id="JAOEET010000023">
    <property type="protein sequence ID" value="MDH0567735.1"/>
    <property type="molecule type" value="Genomic_DNA"/>
</dbReference>
<keyword evidence="3" id="KW-0238">DNA-binding</keyword>
<dbReference type="GeneID" id="83639512"/>
<sequence>MKSFTADLIDELEILALYNLDNHQEGLKVHNNASFKAQGAITRLHEKGLVSQADGGYLTSLGIDAAEHAQALLTILSTRQTTSA</sequence>
<evidence type="ECO:0000313" key="5">
    <source>
        <dbReference type="Proteomes" id="UP000254084"/>
    </source>
</evidence>
<dbReference type="STRING" id="301.SAMN05216280_102066"/>
<dbReference type="EMBL" id="UGUV01000002">
    <property type="protein sequence ID" value="SUD51507.1"/>
    <property type="molecule type" value="Genomic_DNA"/>
</dbReference>
<dbReference type="InterPro" id="IPR013468">
    <property type="entry name" value="CHP02647"/>
</dbReference>
<proteinExistence type="predicted"/>
<reference evidence="5 6" key="1">
    <citation type="submission" date="2018-06" db="EMBL/GenBank/DDBJ databases">
        <authorList>
            <consortium name="Pathogen Informatics"/>
            <person name="Doyle S."/>
        </authorList>
    </citation>
    <scope>NUCLEOTIDE SEQUENCE [LARGE SCALE GENOMIC DNA]</scope>
    <source>
        <strain evidence="3 6">NCTC10692</strain>
        <strain evidence="4 5">NCTC10860</strain>
    </source>
</reference>
<evidence type="ECO:0000313" key="4">
    <source>
        <dbReference type="EMBL" id="SUD58271.1"/>
    </source>
</evidence>
<dbReference type="Proteomes" id="UP000254084">
    <property type="component" value="Unassembled WGS sequence"/>
</dbReference>
<name>A0A0F3G1N1_ECTOL</name>
<dbReference type="NCBIfam" id="TIGR02647">
    <property type="entry name" value="DNA"/>
    <property type="match status" value="1"/>
</dbReference>
<protein>
    <submittedName>
        <fullName evidence="3">DNA-binding protein</fullName>
    </submittedName>
    <submittedName>
        <fullName evidence="1">TIGR02647 family protein</fullName>
    </submittedName>
</protein>